<feature type="signal peptide" evidence="4">
    <location>
        <begin position="1"/>
        <end position="20"/>
    </location>
</feature>
<evidence type="ECO:0000256" key="4">
    <source>
        <dbReference type="SAM" id="SignalP"/>
    </source>
</evidence>
<dbReference type="eggNOG" id="KOG0798">
    <property type="taxonomic scope" value="Eukaryota"/>
</dbReference>
<dbReference type="FunCoup" id="A0A067REG9">
    <property type="interactions" value="1250"/>
</dbReference>
<dbReference type="InterPro" id="IPR019128">
    <property type="entry name" value="Dcc1"/>
</dbReference>
<evidence type="ECO:0000313" key="5">
    <source>
        <dbReference type="EMBL" id="KDR22266.1"/>
    </source>
</evidence>
<evidence type="ECO:0000256" key="1">
    <source>
        <dbReference type="ARBA" id="ARBA00007017"/>
    </source>
</evidence>
<dbReference type="OMA" id="DSESWPF"/>
<dbReference type="GO" id="GO:0000775">
    <property type="term" value="C:chromosome, centromeric region"/>
    <property type="evidence" value="ECO:0007669"/>
    <property type="project" value="TreeGrafter"/>
</dbReference>
<dbReference type="STRING" id="136037.A0A067REG9"/>
<accession>A0A067REG9</accession>
<comment type="similarity">
    <text evidence="1">Belongs to the DCC1 family.</text>
</comment>
<evidence type="ECO:0000256" key="2">
    <source>
        <dbReference type="ARBA" id="ARBA00017682"/>
    </source>
</evidence>
<dbReference type="GO" id="GO:0000785">
    <property type="term" value="C:chromatin"/>
    <property type="evidence" value="ECO:0007669"/>
    <property type="project" value="TreeGrafter"/>
</dbReference>
<dbReference type="InParanoid" id="A0A067REG9"/>
<dbReference type="EMBL" id="KK852513">
    <property type="protein sequence ID" value="KDR22266.1"/>
    <property type="molecule type" value="Genomic_DNA"/>
</dbReference>
<keyword evidence="6" id="KW-1185">Reference proteome</keyword>
<keyword evidence="4" id="KW-0732">Signal</keyword>
<gene>
    <name evidence="5" type="ORF">L798_02371</name>
</gene>
<dbReference type="AlphaFoldDB" id="A0A067REG9"/>
<reference evidence="5 6" key="1">
    <citation type="journal article" date="2014" name="Nat. Commun.">
        <title>Molecular traces of alternative social organization in a termite genome.</title>
        <authorList>
            <person name="Terrapon N."/>
            <person name="Li C."/>
            <person name="Robertson H.M."/>
            <person name="Ji L."/>
            <person name="Meng X."/>
            <person name="Booth W."/>
            <person name="Chen Z."/>
            <person name="Childers C.P."/>
            <person name="Glastad K.M."/>
            <person name="Gokhale K."/>
            <person name="Gowin J."/>
            <person name="Gronenberg W."/>
            <person name="Hermansen R.A."/>
            <person name="Hu H."/>
            <person name="Hunt B.G."/>
            <person name="Huylmans A.K."/>
            <person name="Khalil S.M."/>
            <person name="Mitchell R.D."/>
            <person name="Munoz-Torres M.C."/>
            <person name="Mustard J.A."/>
            <person name="Pan H."/>
            <person name="Reese J.T."/>
            <person name="Scharf M.E."/>
            <person name="Sun F."/>
            <person name="Vogel H."/>
            <person name="Xiao J."/>
            <person name="Yang W."/>
            <person name="Yang Z."/>
            <person name="Yang Z."/>
            <person name="Zhou J."/>
            <person name="Zhu J."/>
            <person name="Brent C.S."/>
            <person name="Elsik C.G."/>
            <person name="Goodisman M.A."/>
            <person name="Liberles D.A."/>
            <person name="Roe R.M."/>
            <person name="Vargo E.L."/>
            <person name="Vilcinskas A."/>
            <person name="Wang J."/>
            <person name="Bornberg-Bauer E."/>
            <person name="Korb J."/>
            <person name="Zhang G."/>
            <person name="Liebig J."/>
        </authorList>
    </citation>
    <scope>NUCLEOTIDE SEQUENCE [LARGE SCALE GENOMIC DNA]</scope>
    <source>
        <tissue evidence="5">Whole organism</tissue>
    </source>
</reference>
<dbReference type="PANTHER" id="PTHR13395:SF6">
    <property type="entry name" value="SISTER CHROMATID COHESION PROTEIN DCC1"/>
    <property type="match status" value="1"/>
</dbReference>
<sequence>MHFIFLHSQFVSLIMSYCRTVEDVQNVIQHAKLSDDELHPLTQVLSFAPKIEVQEKYKFLELDSTLLNNLQNGQSLVFRGTKDENAVLCTNKQTYDVKEAETSNSLLLLPDLRWPAQQTVAETGRMLEEKQVLGVFHKYYELRICKPKLRKVHQLLEKCLYRGPEYEDDIVKTGVKLYTFQDLLDNVQASKLELKAELKENMAFCINGAWRFLEHEYHFRVLSYILNFVDENSWPINQVNKTETLQSLAALVPMDILDQCFSWYAEETVAASKEGEPLYRLLEARVCRFLAEVLLRQAGKFNLEEFLLSWQQSVPEGMQTSEKYLEGMALMDKNSKPEVIWYFSEADLPEDINERIRILFQTREKWTLDEIRPYVQRLATEKVNVNALLTKYARASSVGGVRYYSAKHAK</sequence>
<feature type="chain" id="PRO_5001648135" description="Sister chromatid cohesion protein DCC1" evidence="4">
    <location>
        <begin position="21"/>
        <end position="410"/>
    </location>
</feature>
<evidence type="ECO:0000313" key="6">
    <source>
        <dbReference type="Proteomes" id="UP000027135"/>
    </source>
</evidence>
<dbReference type="Pfam" id="PF09724">
    <property type="entry name" value="Dcc1"/>
    <property type="match status" value="1"/>
</dbReference>
<evidence type="ECO:0000256" key="3">
    <source>
        <dbReference type="ARBA" id="ARBA00022705"/>
    </source>
</evidence>
<dbReference type="Proteomes" id="UP000027135">
    <property type="component" value="Unassembled WGS sequence"/>
</dbReference>
<organism evidence="5 6">
    <name type="scientific">Zootermopsis nevadensis</name>
    <name type="common">Dampwood termite</name>
    <dbReference type="NCBI Taxonomy" id="136037"/>
    <lineage>
        <taxon>Eukaryota</taxon>
        <taxon>Metazoa</taxon>
        <taxon>Ecdysozoa</taxon>
        <taxon>Arthropoda</taxon>
        <taxon>Hexapoda</taxon>
        <taxon>Insecta</taxon>
        <taxon>Pterygota</taxon>
        <taxon>Neoptera</taxon>
        <taxon>Polyneoptera</taxon>
        <taxon>Dictyoptera</taxon>
        <taxon>Blattodea</taxon>
        <taxon>Blattoidea</taxon>
        <taxon>Termitoidae</taxon>
        <taxon>Termopsidae</taxon>
        <taxon>Zootermopsis</taxon>
    </lineage>
</organism>
<dbReference type="GO" id="GO:0006260">
    <property type="term" value="P:DNA replication"/>
    <property type="evidence" value="ECO:0007669"/>
    <property type="project" value="UniProtKB-KW"/>
</dbReference>
<dbReference type="GO" id="GO:0034088">
    <property type="term" value="P:maintenance of mitotic sister chromatid cohesion"/>
    <property type="evidence" value="ECO:0007669"/>
    <property type="project" value="TreeGrafter"/>
</dbReference>
<name>A0A067REG9_ZOONE</name>
<dbReference type="OrthoDB" id="5199543at2759"/>
<keyword evidence="3" id="KW-0235">DNA replication</keyword>
<dbReference type="GO" id="GO:0031390">
    <property type="term" value="C:Ctf18 RFC-like complex"/>
    <property type="evidence" value="ECO:0007669"/>
    <property type="project" value="InterPro"/>
</dbReference>
<dbReference type="PANTHER" id="PTHR13395">
    <property type="entry name" value="SISTER CHROMATID COHESION PROTEIN DCC1-RELATED"/>
    <property type="match status" value="1"/>
</dbReference>
<proteinExistence type="inferred from homology"/>
<protein>
    <recommendedName>
        <fullName evidence="2">Sister chromatid cohesion protein DCC1</fullName>
    </recommendedName>
</protein>